<protein>
    <submittedName>
        <fullName evidence="2">Uncharacterized protein</fullName>
    </submittedName>
</protein>
<keyword evidence="3" id="KW-1185">Reference proteome</keyword>
<proteinExistence type="predicted"/>
<evidence type="ECO:0000313" key="3">
    <source>
        <dbReference type="Proteomes" id="UP001222027"/>
    </source>
</evidence>
<dbReference type="Proteomes" id="UP001222027">
    <property type="component" value="Unassembled WGS sequence"/>
</dbReference>
<gene>
    <name evidence="2" type="ORF">OPV22_008067</name>
</gene>
<organism evidence="2 3">
    <name type="scientific">Ensete ventricosum</name>
    <name type="common">Abyssinian banana</name>
    <name type="synonym">Musa ensete</name>
    <dbReference type="NCBI Taxonomy" id="4639"/>
    <lineage>
        <taxon>Eukaryota</taxon>
        <taxon>Viridiplantae</taxon>
        <taxon>Streptophyta</taxon>
        <taxon>Embryophyta</taxon>
        <taxon>Tracheophyta</taxon>
        <taxon>Spermatophyta</taxon>
        <taxon>Magnoliopsida</taxon>
        <taxon>Liliopsida</taxon>
        <taxon>Zingiberales</taxon>
        <taxon>Musaceae</taxon>
        <taxon>Ensete</taxon>
    </lineage>
</organism>
<dbReference type="AlphaFoldDB" id="A0AAV8PNF5"/>
<sequence length="105" mass="11395">MSELQYLRHLVLLLLLANGQLENRSYDPGKGVSHAAVDCGDSAMEASLFTAVCSGADQLWVNGLTEPAYHAPNLFLSEPLVSPPQTKRECYGPAMLCPHEVVVQL</sequence>
<name>A0AAV8PNF5_ENSVE</name>
<feature type="signal peptide" evidence="1">
    <location>
        <begin position="1"/>
        <end position="19"/>
    </location>
</feature>
<feature type="chain" id="PRO_5043944864" evidence="1">
    <location>
        <begin position="20"/>
        <end position="105"/>
    </location>
</feature>
<evidence type="ECO:0000256" key="1">
    <source>
        <dbReference type="SAM" id="SignalP"/>
    </source>
</evidence>
<keyword evidence="1" id="KW-0732">Signal</keyword>
<accession>A0AAV8PNF5</accession>
<comment type="caution">
    <text evidence="2">The sequence shown here is derived from an EMBL/GenBank/DDBJ whole genome shotgun (WGS) entry which is preliminary data.</text>
</comment>
<evidence type="ECO:0000313" key="2">
    <source>
        <dbReference type="EMBL" id="KAJ8497515.1"/>
    </source>
</evidence>
<dbReference type="EMBL" id="JAQQAF010000003">
    <property type="protein sequence ID" value="KAJ8497515.1"/>
    <property type="molecule type" value="Genomic_DNA"/>
</dbReference>
<reference evidence="2 3" key="1">
    <citation type="submission" date="2022-12" db="EMBL/GenBank/DDBJ databases">
        <title>Chromosome-scale assembly of the Ensete ventricosum genome.</title>
        <authorList>
            <person name="Dussert Y."/>
            <person name="Stocks J."/>
            <person name="Wendawek A."/>
            <person name="Woldeyes F."/>
            <person name="Nichols R.A."/>
            <person name="Borrell J.S."/>
        </authorList>
    </citation>
    <scope>NUCLEOTIDE SEQUENCE [LARGE SCALE GENOMIC DNA]</scope>
    <source>
        <strain evidence="3">cv. Maze</strain>
        <tissue evidence="2">Seeds</tissue>
    </source>
</reference>